<comment type="caution">
    <text evidence="6">The sequence shown here is derived from an EMBL/GenBank/DDBJ whole genome shotgun (WGS) entry which is preliminary data.</text>
</comment>
<organism evidence="6 7">
    <name type="scientific">Coprococcus eutactus</name>
    <dbReference type="NCBI Taxonomy" id="33043"/>
    <lineage>
        <taxon>Bacteria</taxon>
        <taxon>Bacillati</taxon>
        <taxon>Bacillota</taxon>
        <taxon>Clostridia</taxon>
        <taxon>Lachnospirales</taxon>
        <taxon>Lachnospiraceae</taxon>
        <taxon>Coprococcus</taxon>
    </lineage>
</organism>
<evidence type="ECO:0000259" key="5">
    <source>
        <dbReference type="PROSITE" id="PS51194"/>
    </source>
</evidence>
<keyword evidence="3" id="KW-0347">Helicase</keyword>
<proteinExistence type="predicted"/>
<dbReference type="PROSITE" id="PS51194">
    <property type="entry name" value="HELICASE_CTER"/>
    <property type="match status" value="1"/>
</dbReference>
<feature type="domain" description="Helicase C-terminal" evidence="5">
    <location>
        <begin position="70"/>
        <end position="234"/>
    </location>
</feature>
<dbReference type="PANTHER" id="PTHR11274">
    <property type="entry name" value="RAD25/XP-B DNA REPAIR HELICASE"/>
    <property type="match status" value="1"/>
</dbReference>
<name>A0AAI9K4V4_9FIRM</name>
<dbReference type="AlphaFoldDB" id="A0AAI9K4V4"/>
<evidence type="ECO:0000313" key="7">
    <source>
        <dbReference type="Proteomes" id="UP000660047"/>
    </source>
</evidence>
<accession>A0AAI9K4V4</accession>
<evidence type="ECO:0000256" key="4">
    <source>
        <dbReference type="ARBA" id="ARBA00022840"/>
    </source>
</evidence>
<dbReference type="InterPro" id="IPR050615">
    <property type="entry name" value="ATP-dep_DNA_Helicase"/>
</dbReference>
<evidence type="ECO:0000313" key="6">
    <source>
        <dbReference type="EMBL" id="GFO95769.1"/>
    </source>
</evidence>
<dbReference type="PANTHER" id="PTHR11274:SF0">
    <property type="entry name" value="GENERAL TRANSCRIPTION AND DNA REPAIR FACTOR IIH HELICASE SUBUNIT XPB"/>
    <property type="match status" value="1"/>
</dbReference>
<dbReference type="SUPFAM" id="SSF52540">
    <property type="entry name" value="P-loop containing nucleoside triphosphate hydrolases"/>
    <property type="match status" value="1"/>
</dbReference>
<keyword evidence="4" id="KW-0067">ATP-binding</keyword>
<evidence type="ECO:0000256" key="3">
    <source>
        <dbReference type="ARBA" id="ARBA00022806"/>
    </source>
</evidence>
<keyword evidence="1" id="KW-0547">Nucleotide-binding</keyword>
<dbReference type="GO" id="GO:0016787">
    <property type="term" value="F:hydrolase activity"/>
    <property type="evidence" value="ECO:0007669"/>
    <property type="project" value="UniProtKB-KW"/>
</dbReference>
<dbReference type="CDD" id="cd18785">
    <property type="entry name" value="SF2_C"/>
    <property type="match status" value="1"/>
</dbReference>
<dbReference type="EMBL" id="BLYL01000033">
    <property type="protein sequence ID" value="GFO95769.1"/>
    <property type="molecule type" value="Genomic_DNA"/>
</dbReference>
<dbReference type="GO" id="GO:0004386">
    <property type="term" value="F:helicase activity"/>
    <property type="evidence" value="ECO:0007669"/>
    <property type="project" value="UniProtKB-KW"/>
</dbReference>
<protein>
    <recommendedName>
        <fullName evidence="5">Helicase C-terminal domain-containing protein</fullName>
    </recommendedName>
</protein>
<dbReference type="GO" id="GO:0005524">
    <property type="term" value="F:ATP binding"/>
    <property type="evidence" value="ECO:0007669"/>
    <property type="project" value="UniProtKB-KW"/>
</dbReference>
<dbReference type="InterPro" id="IPR027417">
    <property type="entry name" value="P-loop_NTPase"/>
</dbReference>
<reference evidence="6" key="1">
    <citation type="submission" date="2020-06" db="EMBL/GenBank/DDBJ databases">
        <title>Characterization of fructooligosaccharide metabolism and fructooligosaccharide-degrading enzymes in human commensal butyrate producers.</title>
        <authorList>
            <person name="Tanno H."/>
            <person name="Fujii T."/>
            <person name="Hirano K."/>
            <person name="Maeno S."/>
            <person name="Tonozuka T."/>
            <person name="Sakamoto M."/>
            <person name="Ohkuma M."/>
            <person name="Tochio T."/>
            <person name="Endo A."/>
        </authorList>
    </citation>
    <scope>NUCLEOTIDE SEQUENCE</scope>
    <source>
        <strain evidence="6">JCM 31265</strain>
    </source>
</reference>
<sequence length="272" mass="31992">MKDAIDGGFLTPYYYYPCLVYLDPEELEDYNELTRKIIRCGGIAETGETSDYVEKLLIRRARIIAGCKSKIDKLIEVIEPYKEDYHMLVYCGATSYDRTDMDDDDQVRQIDEVNRRLYTQLGMKVCKFTSSEDPERRIEIKKMFVDESLQVITAIKCLDEGVNIPAINRAFILASSSNPKEYIQRRGRVLRKAEGKEYAEIYDFVTLPRKLEDVKYLDEEERKRDLNLVYREFERMMDFANTSSNPTKSDFLIAKIQETYRINKRAFKEESE</sequence>
<evidence type="ECO:0000256" key="2">
    <source>
        <dbReference type="ARBA" id="ARBA00022801"/>
    </source>
</evidence>
<dbReference type="InterPro" id="IPR001650">
    <property type="entry name" value="Helicase_C-like"/>
</dbReference>
<dbReference type="SMART" id="SM00490">
    <property type="entry name" value="HELICc"/>
    <property type="match status" value="1"/>
</dbReference>
<dbReference type="Proteomes" id="UP000660047">
    <property type="component" value="Unassembled WGS sequence"/>
</dbReference>
<dbReference type="Gene3D" id="3.40.50.300">
    <property type="entry name" value="P-loop containing nucleotide triphosphate hydrolases"/>
    <property type="match status" value="1"/>
</dbReference>
<keyword evidence="2" id="KW-0378">Hydrolase</keyword>
<dbReference type="Pfam" id="PF00271">
    <property type="entry name" value="Helicase_C"/>
    <property type="match status" value="1"/>
</dbReference>
<evidence type="ECO:0000256" key="1">
    <source>
        <dbReference type="ARBA" id="ARBA00022741"/>
    </source>
</evidence>
<gene>
    <name evidence="6" type="ORF">COEU31_28150</name>
</gene>